<accession>A0AAV4WF72</accession>
<gene>
    <name evidence="1" type="ORF">CEXT_65071</name>
</gene>
<evidence type="ECO:0000313" key="1">
    <source>
        <dbReference type="EMBL" id="GIY81382.1"/>
    </source>
</evidence>
<organism evidence="1 2">
    <name type="scientific">Caerostris extrusa</name>
    <name type="common">Bark spider</name>
    <name type="synonym">Caerostris bankana</name>
    <dbReference type="NCBI Taxonomy" id="172846"/>
    <lineage>
        <taxon>Eukaryota</taxon>
        <taxon>Metazoa</taxon>
        <taxon>Ecdysozoa</taxon>
        <taxon>Arthropoda</taxon>
        <taxon>Chelicerata</taxon>
        <taxon>Arachnida</taxon>
        <taxon>Araneae</taxon>
        <taxon>Araneomorphae</taxon>
        <taxon>Entelegynae</taxon>
        <taxon>Araneoidea</taxon>
        <taxon>Araneidae</taxon>
        <taxon>Caerostris</taxon>
    </lineage>
</organism>
<proteinExistence type="predicted"/>
<comment type="caution">
    <text evidence="1">The sequence shown here is derived from an EMBL/GenBank/DDBJ whole genome shotgun (WGS) entry which is preliminary data.</text>
</comment>
<keyword evidence="2" id="KW-1185">Reference proteome</keyword>
<protein>
    <submittedName>
        <fullName evidence="1">Uncharacterized protein</fullName>
    </submittedName>
</protein>
<dbReference type="EMBL" id="BPLR01016114">
    <property type="protein sequence ID" value="GIY81382.1"/>
    <property type="molecule type" value="Genomic_DNA"/>
</dbReference>
<sequence length="120" mass="13725">MGEAKAEPMITSHAVSYLLTKTRCLSLMTEWTGKQNPVLLDKLLSVFLPIAQMSNPCAGTQMKGLCSRLSLTEFCHFFRSLPYFRRNYPARNETWIILNKDGFNLGETFDGFNRPKDNEI</sequence>
<reference evidence="1 2" key="1">
    <citation type="submission" date="2021-06" db="EMBL/GenBank/DDBJ databases">
        <title>Caerostris extrusa draft genome.</title>
        <authorList>
            <person name="Kono N."/>
            <person name="Arakawa K."/>
        </authorList>
    </citation>
    <scope>NUCLEOTIDE SEQUENCE [LARGE SCALE GENOMIC DNA]</scope>
</reference>
<name>A0AAV4WF72_CAEEX</name>
<dbReference type="AlphaFoldDB" id="A0AAV4WF72"/>
<dbReference type="Proteomes" id="UP001054945">
    <property type="component" value="Unassembled WGS sequence"/>
</dbReference>
<evidence type="ECO:0000313" key="2">
    <source>
        <dbReference type="Proteomes" id="UP001054945"/>
    </source>
</evidence>